<dbReference type="PANTHER" id="PTHR10953:SF102">
    <property type="entry name" value="ADENYLYLTRANSFERASE AND SULFURTRANSFERASE MOCS3"/>
    <property type="match status" value="1"/>
</dbReference>
<sequence length="237" mass="25579">MVNPDAQFERYSRQIFMDEIGVAGQRKINAAKVLVIGAGGIGSPVLAYLAAAGVGHLAVADFDVLEIHNLNRQIIHAEQQVGKLKTESAANFVGQLNSSIHFEPIAEKITATNVEALLRPYDIIVEGSDNFTCRYLVNDTCVRLAKPLVYGSIFGFEGQVALLNHKGSKDLRAFFPEAPNPEDAPTCDSKGVLGPLPGLVGSMMAMLVLQVICGLAVPKNQLCIIDCLNWRFSQITA</sequence>
<dbReference type="GO" id="GO:0008146">
    <property type="term" value="F:sulfotransferase activity"/>
    <property type="evidence" value="ECO:0007669"/>
    <property type="project" value="TreeGrafter"/>
</dbReference>
<dbReference type="Gene3D" id="3.40.50.720">
    <property type="entry name" value="NAD(P)-binding Rossmann-like Domain"/>
    <property type="match status" value="1"/>
</dbReference>
<dbReference type="InterPro" id="IPR000594">
    <property type="entry name" value="ThiF_NAD_FAD-bd"/>
</dbReference>
<dbReference type="EMBL" id="WSQA01000007">
    <property type="protein sequence ID" value="MVZ62609.1"/>
    <property type="molecule type" value="Genomic_DNA"/>
</dbReference>
<evidence type="ECO:0000313" key="3">
    <source>
        <dbReference type="EMBL" id="MVZ62609.1"/>
    </source>
</evidence>
<dbReference type="OrthoDB" id="9804286at2"/>
<feature type="domain" description="THIF-type NAD/FAD binding fold" evidence="2">
    <location>
        <begin position="11"/>
        <end position="234"/>
    </location>
</feature>
<dbReference type="AlphaFoldDB" id="A0A6N8L0S6"/>
<dbReference type="GO" id="GO:0005829">
    <property type="term" value="C:cytosol"/>
    <property type="evidence" value="ECO:0007669"/>
    <property type="project" value="TreeGrafter"/>
</dbReference>
<reference evidence="3 4" key="1">
    <citation type="submission" date="2019-12" db="EMBL/GenBank/DDBJ databases">
        <authorList>
            <person name="Dong K."/>
        </authorList>
    </citation>
    <scope>NUCLEOTIDE SEQUENCE [LARGE SCALE GENOMIC DNA]</scope>
    <source>
        <strain evidence="3 4">JCM 31225</strain>
    </source>
</reference>
<dbReference type="GO" id="GO:0016779">
    <property type="term" value="F:nucleotidyltransferase activity"/>
    <property type="evidence" value="ECO:0007669"/>
    <property type="project" value="TreeGrafter"/>
</dbReference>
<dbReference type="GO" id="GO:0004792">
    <property type="term" value="F:thiosulfate-cyanide sulfurtransferase activity"/>
    <property type="evidence" value="ECO:0007669"/>
    <property type="project" value="TreeGrafter"/>
</dbReference>
<dbReference type="RefSeq" id="WP_160369334.1">
    <property type="nucleotide sequence ID" value="NZ_WSQA01000007.1"/>
</dbReference>
<evidence type="ECO:0000259" key="2">
    <source>
        <dbReference type="Pfam" id="PF00899"/>
    </source>
</evidence>
<dbReference type="InterPro" id="IPR035985">
    <property type="entry name" value="Ubiquitin-activating_enz"/>
</dbReference>
<dbReference type="Pfam" id="PF00899">
    <property type="entry name" value="ThiF"/>
    <property type="match status" value="1"/>
</dbReference>
<proteinExistence type="inferred from homology"/>
<evidence type="ECO:0000313" key="4">
    <source>
        <dbReference type="Proteomes" id="UP000435036"/>
    </source>
</evidence>
<protein>
    <submittedName>
        <fullName evidence="3">Thiamine biosynthesis protein ThiF</fullName>
    </submittedName>
</protein>
<organism evidence="3 4">
    <name type="scientific">Sphingobacterium humi</name>
    <dbReference type="NCBI Taxonomy" id="1796905"/>
    <lineage>
        <taxon>Bacteria</taxon>
        <taxon>Pseudomonadati</taxon>
        <taxon>Bacteroidota</taxon>
        <taxon>Sphingobacteriia</taxon>
        <taxon>Sphingobacteriales</taxon>
        <taxon>Sphingobacteriaceae</taxon>
        <taxon>Sphingobacterium</taxon>
    </lineage>
</organism>
<accession>A0A6N8L0S6</accession>
<dbReference type="GO" id="GO:0008641">
    <property type="term" value="F:ubiquitin-like modifier activating enzyme activity"/>
    <property type="evidence" value="ECO:0007669"/>
    <property type="project" value="InterPro"/>
</dbReference>
<gene>
    <name evidence="3" type="ORF">GQF63_11285</name>
</gene>
<dbReference type="SUPFAM" id="SSF69572">
    <property type="entry name" value="Activating enzymes of the ubiquitin-like proteins"/>
    <property type="match status" value="1"/>
</dbReference>
<comment type="caution">
    <text evidence="3">The sequence shown here is derived from an EMBL/GenBank/DDBJ whole genome shotgun (WGS) entry which is preliminary data.</text>
</comment>
<name>A0A6N8L0S6_9SPHI</name>
<evidence type="ECO:0000256" key="1">
    <source>
        <dbReference type="ARBA" id="ARBA00009919"/>
    </source>
</evidence>
<dbReference type="CDD" id="cd00757">
    <property type="entry name" value="ThiF_MoeB_HesA_family"/>
    <property type="match status" value="1"/>
</dbReference>
<dbReference type="Proteomes" id="UP000435036">
    <property type="component" value="Unassembled WGS sequence"/>
</dbReference>
<dbReference type="FunFam" id="3.40.50.720:FF:000080">
    <property type="entry name" value="Thiazole biosynthesis adenylyltransferase ThiF"/>
    <property type="match status" value="1"/>
</dbReference>
<comment type="similarity">
    <text evidence="1">Belongs to the HesA/MoeB/ThiF family.</text>
</comment>
<dbReference type="InterPro" id="IPR045886">
    <property type="entry name" value="ThiF/MoeB/HesA"/>
</dbReference>
<dbReference type="PANTHER" id="PTHR10953">
    <property type="entry name" value="UBIQUITIN-ACTIVATING ENZYME E1"/>
    <property type="match status" value="1"/>
</dbReference>
<keyword evidence="4" id="KW-1185">Reference proteome</keyword>